<dbReference type="EMBL" id="CP011853">
    <property type="protein sequence ID" value="ALG86197.1"/>
    <property type="molecule type" value="Genomic_DNA"/>
</dbReference>
<reference evidence="7" key="1">
    <citation type="submission" date="2015-06" db="EMBL/GenBank/DDBJ databases">
        <title>Complete genome sequence and metabolic analysis of phthalate degradation pathway in Gordonia sp. QH-11.</title>
        <authorList>
            <person name="Jin D."/>
            <person name="Kong X."/>
            <person name="Bai Z."/>
        </authorList>
    </citation>
    <scope>NUCLEOTIDE SEQUENCE [LARGE SCALE GENOMIC DNA]</scope>
    <source>
        <strain evidence="7">QH-11</strain>
    </source>
</reference>
<proteinExistence type="inferred from homology"/>
<dbReference type="STRING" id="1136941.ACH46_18980"/>
<dbReference type="GO" id="GO:0005576">
    <property type="term" value="C:extracellular region"/>
    <property type="evidence" value="ECO:0007669"/>
    <property type="project" value="TreeGrafter"/>
</dbReference>
<comment type="similarity">
    <text evidence="1">Belongs to the bacterial solute-binding protein 3 family.</text>
</comment>
<sequence>MIATRRRLPLRLTALVLVGVLTLTGCSFEAKIAGNPPSAAAQAPMPPNVKFGVDRDTPSTSTDCNTTAGLRPTAMPTPGRMPAKSTMERIAQRGRLIVGTDLGSNPLSFRDPISGDVKGFDIDVAHWIAGAIFGDENLIEYRMLSNDSRLKALEERTVDVVVKTMSITCERLKVVDFSVPYYAASQQILAYRNSGITQAADLAGKTVCATRASTSIARAQKVVPSAKYVTTASWADCLVMMQQGQVEAITSDDTILAGIASQDPWVHVVGDSLGTENYGVGVPKGEDDFVRFINGVLAAREADGSWQRSYNEWLSLLGPGSPPPTTYRD</sequence>
<evidence type="ECO:0000259" key="5">
    <source>
        <dbReference type="SMART" id="SM00062"/>
    </source>
</evidence>
<evidence type="ECO:0000256" key="1">
    <source>
        <dbReference type="ARBA" id="ARBA00010333"/>
    </source>
</evidence>
<dbReference type="InterPro" id="IPR001638">
    <property type="entry name" value="Solute-binding_3/MltF_N"/>
</dbReference>
<dbReference type="RefSeq" id="WP_062394320.1">
    <property type="nucleotide sequence ID" value="NZ_CP011853.1"/>
</dbReference>
<dbReference type="OrthoDB" id="9807888at2"/>
<reference evidence="6 7" key="2">
    <citation type="journal article" date="2017" name="Int. J. Syst. Evol. Microbiol.">
        <title>Gordonia phthalatica sp. nov., a di-n-butyl phthalate-degrading bacterium isolated from activated sludge.</title>
        <authorList>
            <person name="Jin D."/>
            <person name="Kong X."/>
            <person name="Jia M."/>
            <person name="Yu X."/>
            <person name="Wang X."/>
            <person name="Zhuang X."/>
            <person name="Deng Y."/>
            <person name="Bai Z."/>
        </authorList>
    </citation>
    <scope>NUCLEOTIDE SEQUENCE [LARGE SCALE GENOMIC DNA]</scope>
    <source>
        <strain evidence="6 7">QH-11</strain>
    </source>
</reference>
<evidence type="ECO:0000313" key="7">
    <source>
        <dbReference type="Proteomes" id="UP000063789"/>
    </source>
</evidence>
<dbReference type="Pfam" id="PF00497">
    <property type="entry name" value="SBP_bac_3"/>
    <property type="match status" value="1"/>
</dbReference>
<accession>A0A0N9MSV2</accession>
<dbReference type="SUPFAM" id="SSF53850">
    <property type="entry name" value="Periplasmic binding protein-like II"/>
    <property type="match status" value="1"/>
</dbReference>
<dbReference type="PANTHER" id="PTHR30085:SF6">
    <property type="entry name" value="ABC TRANSPORTER GLUTAMINE-BINDING PROTEIN GLNH"/>
    <property type="match status" value="1"/>
</dbReference>
<dbReference type="InterPro" id="IPR051455">
    <property type="entry name" value="Bact_solute-bind_prot3"/>
</dbReference>
<feature type="compositionally biased region" description="Polar residues" evidence="4">
    <location>
        <begin position="58"/>
        <end position="68"/>
    </location>
</feature>
<feature type="region of interest" description="Disordered" evidence="4">
    <location>
        <begin position="52"/>
        <end position="82"/>
    </location>
</feature>
<dbReference type="GO" id="GO:0006865">
    <property type="term" value="P:amino acid transport"/>
    <property type="evidence" value="ECO:0007669"/>
    <property type="project" value="TreeGrafter"/>
</dbReference>
<dbReference type="KEGG" id="goq:ACH46_18980"/>
<name>A0A0N9MSV2_9ACTN</name>
<dbReference type="PROSITE" id="PS51257">
    <property type="entry name" value="PROKAR_LIPOPROTEIN"/>
    <property type="match status" value="1"/>
</dbReference>
<protein>
    <submittedName>
        <fullName evidence="6">ABC transporter substrate-binding protein</fullName>
    </submittedName>
</protein>
<evidence type="ECO:0000256" key="3">
    <source>
        <dbReference type="ARBA" id="ARBA00022729"/>
    </source>
</evidence>
<gene>
    <name evidence="6" type="ORF">ACH46_18980</name>
</gene>
<organism evidence="6 7">
    <name type="scientific">Gordonia phthalatica</name>
    <dbReference type="NCBI Taxonomy" id="1136941"/>
    <lineage>
        <taxon>Bacteria</taxon>
        <taxon>Bacillati</taxon>
        <taxon>Actinomycetota</taxon>
        <taxon>Actinomycetes</taxon>
        <taxon>Mycobacteriales</taxon>
        <taxon>Gordoniaceae</taxon>
        <taxon>Gordonia</taxon>
    </lineage>
</organism>
<dbReference type="AlphaFoldDB" id="A0A0N9MSV2"/>
<keyword evidence="3" id="KW-0732">Signal</keyword>
<dbReference type="Proteomes" id="UP000063789">
    <property type="component" value="Chromosome"/>
</dbReference>
<dbReference type="PANTHER" id="PTHR30085">
    <property type="entry name" value="AMINO ACID ABC TRANSPORTER PERMEASE"/>
    <property type="match status" value="1"/>
</dbReference>
<dbReference type="CDD" id="cd13690">
    <property type="entry name" value="PBP2_GluB"/>
    <property type="match status" value="1"/>
</dbReference>
<evidence type="ECO:0000256" key="2">
    <source>
        <dbReference type="ARBA" id="ARBA00022448"/>
    </source>
</evidence>
<keyword evidence="7" id="KW-1185">Reference proteome</keyword>
<evidence type="ECO:0000256" key="4">
    <source>
        <dbReference type="SAM" id="MobiDB-lite"/>
    </source>
</evidence>
<dbReference type="SMART" id="SM00062">
    <property type="entry name" value="PBPb"/>
    <property type="match status" value="1"/>
</dbReference>
<keyword evidence="2" id="KW-0813">Transport</keyword>
<evidence type="ECO:0000313" key="6">
    <source>
        <dbReference type="EMBL" id="ALG86197.1"/>
    </source>
</evidence>
<dbReference type="Gene3D" id="3.40.190.10">
    <property type="entry name" value="Periplasmic binding protein-like II"/>
    <property type="match status" value="2"/>
</dbReference>
<dbReference type="PATRIC" id="fig|1136941.3.peg.3884"/>
<dbReference type="GO" id="GO:0030288">
    <property type="term" value="C:outer membrane-bounded periplasmic space"/>
    <property type="evidence" value="ECO:0007669"/>
    <property type="project" value="TreeGrafter"/>
</dbReference>
<feature type="domain" description="Solute-binding protein family 3/N-terminal" evidence="5">
    <location>
        <begin position="95"/>
        <end position="317"/>
    </location>
</feature>